<keyword evidence="2" id="KW-1185">Reference proteome</keyword>
<dbReference type="EMBL" id="QGMZ01000045">
    <property type="protein sequence ID" value="PWR70210.1"/>
    <property type="molecule type" value="Genomic_DNA"/>
</dbReference>
<protein>
    <submittedName>
        <fullName evidence="1">Uncharacterized protein</fullName>
    </submittedName>
</protein>
<dbReference type="AlphaFoldDB" id="A0A2V2MV89"/>
<dbReference type="GeneID" id="97607994"/>
<dbReference type="RefSeq" id="WP_109942176.1">
    <property type="nucleotide sequence ID" value="NZ_CP176366.1"/>
</dbReference>
<evidence type="ECO:0000313" key="2">
    <source>
        <dbReference type="Proteomes" id="UP000245934"/>
    </source>
</evidence>
<name>A0A2V2MV89_9EURY</name>
<organism evidence="1 2">
    <name type="scientific">Methanospirillum stamsii</name>
    <dbReference type="NCBI Taxonomy" id="1277351"/>
    <lineage>
        <taxon>Archaea</taxon>
        <taxon>Methanobacteriati</taxon>
        <taxon>Methanobacteriota</taxon>
        <taxon>Stenosarchaea group</taxon>
        <taxon>Methanomicrobia</taxon>
        <taxon>Methanomicrobiales</taxon>
        <taxon>Methanospirillaceae</taxon>
        <taxon>Methanospirillum</taxon>
    </lineage>
</organism>
<dbReference type="Proteomes" id="UP000245934">
    <property type="component" value="Unassembled WGS sequence"/>
</dbReference>
<sequence>MGFVVRSEKPAQSQGKRIFDRIGRMFLSGECLRIGIDGSGVFDMSVNGAGIVLLGLGEADVYDGGSALSSGTAWLSKSRKGFYFSIRGQTFVTPADRVRKVLEGLHRKAPVFLVHETEAREAGKDTSD</sequence>
<reference evidence="1 2" key="1">
    <citation type="submission" date="2018-05" db="EMBL/GenBank/DDBJ databases">
        <title>Draft genome of Methanospirillum stamsii Pt1.</title>
        <authorList>
            <person name="Dueholm M.S."/>
            <person name="Nielsen P.H."/>
            <person name="Bakmann L.F."/>
            <person name="Otzen D.E."/>
        </authorList>
    </citation>
    <scope>NUCLEOTIDE SEQUENCE [LARGE SCALE GENOMIC DNA]</scope>
    <source>
        <strain evidence="1 2">Pt1</strain>
    </source>
</reference>
<accession>A0A2V2MV89</accession>
<dbReference type="OrthoDB" id="118430at2157"/>
<proteinExistence type="predicted"/>
<gene>
    <name evidence="1" type="ORF">DLD82_16195</name>
</gene>
<comment type="caution">
    <text evidence="1">The sequence shown here is derived from an EMBL/GenBank/DDBJ whole genome shotgun (WGS) entry which is preliminary data.</text>
</comment>
<evidence type="ECO:0000313" key="1">
    <source>
        <dbReference type="EMBL" id="PWR70210.1"/>
    </source>
</evidence>